<keyword evidence="3" id="KW-1185">Reference proteome</keyword>
<organism evidence="2 3">
    <name type="scientific">Tetrahymena thermophila (strain SB210)</name>
    <dbReference type="NCBI Taxonomy" id="312017"/>
    <lineage>
        <taxon>Eukaryota</taxon>
        <taxon>Sar</taxon>
        <taxon>Alveolata</taxon>
        <taxon>Ciliophora</taxon>
        <taxon>Intramacronucleata</taxon>
        <taxon>Oligohymenophorea</taxon>
        <taxon>Hymenostomatida</taxon>
        <taxon>Tetrahymenina</taxon>
        <taxon>Tetrahymenidae</taxon>
        <taxon>Tetrahymena</taxon>
    </lineage>
</organism>
<evidence type="ECO:0000256" key="1">
    <source>
        <dbReference type="SAM" id="Phobius"/>
    </source>
</evidence>
<protein>
    <submittedName>
        <fullName evidence="2">Transmembrane protein, putative</fullName>
    </submittedName>
</protein>
<gene>
    <name evidence="2" type="ORF">TTHERM_001615779</name>
</gene>
<dbReference type="KEGG" id="tet:TTHERM_001615779"/>
<dbReference type="EMBL" id="GG662409">
    <property type="protein sequence ID" value="EWS71618.1"/>
    <property type="molecule type" value="Genomic_DNA"/>
</dbReference>
<keyword evidence="1" id="KW-0472">Membrane</keyword>
<feature type="transmembrane region" description="Helical" evidence="1">
    <location>
        <begin position="167"/>
        <end position="185"/>
    </location>
</feature>
<dbReference type="GeneID" id="24442491"/>
<keyword evidence="1 2" id="KW-0812">Transmembrane</keyword>
<dbReference type="RefSeq" id="XP_012655847.1">
    <property type="nucleotide sequence ID" value="XM_012800393.1"/>
</dbReference>
<feature type="transmembrane region" description="Helical" evidence="1">
    <location>
        <begin position="21"/>
        <end position="36"/>
    </location>
</feature>
<accession>W7X5I3</accession>
<proteinExistence type="predicted"/>
<dbReference type="Proteomes" id="UP000009168">
    <property type="component" value="Unassembled WGS sequence"/>
</dbReference>
<sequence length="222" mass="27139">MQIKIFCIIAYTKKIIFQYKQIILLILLTAINQFYFKSQNQFLIKYLSFIQFIKQFNIFITLKRIQVLLNWQFNCQLNILYPKLFLAPGVNLQGMIILINSKKIQKAKISQEKAEKMKMKYPAYFAQTQEALFQQNKQIFQIFQNKNIFQIFMLVFFIFKLESDQLYFSHFFFIYSSHFVAIKFITQYFNYSLEQVYFTKIQKFFYIKQNFSQNIYYYQSIC</sequence>
<evidence type="ECO:0000313" key="3">
    <source>
        <dbReference type="Proteomes" id="UP000009168"/>
    </source>
</evidence>
<dbReference type="InParanoid" id="W7X5I3"/>
<evidence type="ECO:0000313" key="2">
    <source>
        <dbReference type="EMBL" id="EWS71618.1"/>
    </source>
</evidence>
<keyword evidence="1" id="KW-1133">Transmembrane helix</keyword>
<reference evidence="3" key="1">
    <citation type="journal article" date="2006" name="PLoS Biol.">
        <title>Macronuclear genome sequence of the ciliate Tetrahymena thermophila, a model eukaryote.</title>
        <authorList>
            <person name="Eisen J.A."/>
            <person name="Coyne R.S."/>
            <person name="Wu M."/>
            <person name="Wu D."/>
            <person name="Thiagarajan M."/>
            <person name="Wortman J.R."/>
            <person name="Badger J.H."/>
            <person name="Ren Q."/>
            <person name="Amedeo P."/>
            <person name="Jones K.M."/>
            <person name="Tallon L.J."/>
            <person name="Delcher A.L."/>
            <person name="Salzberg S.L."/>
            <person name="Silva J.C."/>
            <person name="Haas B.J."/>
            <person name="Majoros W.H."/>
            <person name="Farzad M."/>
            <person name="Carlton J.M."/>
            <person name="Smith R.K. Jr."/>
            <person name="Garg J."/>
            <person name="Pearlman R.E."/>
            <person name="Karrer K.M."/>
            <person name="Sun L."/>
            <person name="Manning G."/>
            <person name="Elde N.C."/>
            <person name="Turkewitz A.P."/>
            <person name="Asai D.J."/>
            <person name="Wilkes D.E."/>
            <person name="Wang Y."/>
            <person name="Cai H."/>
            <person name="Collins K."/>
            <person name="Stewart B.A."/>
            <person name="Lee S.R."/>
            <person name="Wilamowska K."/>
            <person name="Weinberg Z."/>
            <person name="Ruzzo W.L."/>
            <person name="Wloga D."/>
            <person name="Gaertig J."/>
            <person name="Frankel J."/>
            <person name="Tsao C.-C."/>
            <person name="Gorovsky M.A."/>
            <person name="Keeling P.J."/>
            <person name="Waller R.F."/>
            <person name="Patron N.J."/>
            <person name="Cherry J.M."/>
            <person name="Stover N.A."/>
            <person name="Krieger C.J."/>
            <person name="del Toro C."/>
            <person name="Ryder H.F."/>
            <person name="Williamson S.C."/>
            <person name="Barbeau R.A."/>
            <person name="Hamilton E.P."/>
            <person name="Orias E."/>
        </authorList>
    </citation>
    <scope>NUCLEOTIDE SEQUENCE [LARGE SCALE GENOMIC DNA]</scope>
    <source>
        <strain evidence="3">SB210</strain>
    </source>
</reference>
<feature type="transmembrane region" description="Helical" evidence="1">
    <location>
        <begin position="143"/>
        <end position="161"/>
    </location>
</feature>
<name>W7X5I3_TETTS</name>
<dbReference type="AlphaFoldDB" id="W7X5I3"/>